<dbReference type="Proteomes" id="UP000199820">
    <property type="component" value="Unassembled WGS sequence"/>
</dbReference>
<dbReference type="EMBL" id="FOIL01000030">
    <property type="protein sequence ID" value="SET65339.1"/>
    <property type="molecule type" value="Genomic_DNA"/>
</dbReference>
<dbReference type="Gene3D" id="3.40.50.300">
    <property type="entry name" value="P-loop containing nucleotide triphosphate hydrolases"/>
    <property type="match status" value="1"/>
</dbReference>
<accession>A0A1I0G3Y1</accession>
<dbReference type="AlphaFoldDB" id="A0A1I0G3Y1"/>
<reference evidence="1 2" key="1">
    <citation type="submission" date="2016-10" db="EMBL/GenBank/DDBJ databases">
        <authorList>
            <person name="de Groot N.N."/>
        </authorList>
    </citation>
    <scope>NUCLEOTIDE SEQUENCE [LARGE SCALE GENOMIC DNA]</scope>
    <source>
        <strain evidence="1 2">KH1P1</strain>
    </source>
</reference>
<proteinExistence type="predicted"/>
<gene>
    <name evidence="1" type="ORF">SAMN04487771_10309</name>
</gene>
<organism evidence="1 2">
    <name type="scientific">[Clostridium] aminophilum</name>
    <dbReference type="NCBI Taxonomy" id="1526"/>
    <lineage>
        <taxon>Bacteria</taxon>
        <taxon>Bacillati</taxon>
        <taxon>Bacillota</taxon>
        <taxon>Clostridia</taxon>
        <taxon>Lachnospirales</taxon>
        <taxon>Lachnospiraceae</taxon>
    </lineage>
</organism>
<protein>
    <recommendedName>
        <fullName evidence="3">ATPase</fullName>
    </recommendedName>
</protein>
<sequence>MFVGRERELNALGKVYSKDCFGMTIIYGRRRIGKFFLITEFLKEKSRLLYRKQSRRRTQPRSVRPAGIGSVESRLSGCNIFLYEGSF</sequence>
<dbReference type="InterPro" id="IPR027417">
    <property type="entry name" value="P-loop_NTPase"/>
</dbReference>
<evidence type="ECO:0008006" key="3">
    <source>
        <dbReference type="Google" id="ProtNLM"/>
    </source>
</evidence>
<dbReference type="STRING" id="1526.SAMN02910262_00277"/>
<evidence type="ECO:0000313" key="2">
    <source>
        <dbReference type="Proteomes" id="UP000199820"/>
    </source>
</evidence>
<name>A0A1I0G3Y1_9FIRM</name>
<evidence type="ECO:0000313" key="1">
    <source>
        <dbReference type="EMBL" id="SET65339.1"/>
    </source>
</evidence>
<keyword evidence="2" id="KW-1185">Reference proteome</keyword>